<comment type="caution">
    <text evidence="2">The sequence shown here is derived from an EMBL/GenBank/DDBJ whole genome shotgun (WGS) entry which is preliminary data.</text>
</comment>
<keyword evidence="1" id="KW-0472">Membrane</keyword>
<dbReference type="EMBL" id="PKPP01004868">
    <property type="protein sequence ID" value="PWA62444.1"/>
    <property type="molecule type" value="Genomic_DNA"/>
</dbReference>
<protein>
    <submittedName>
        <fullName evidence="2">Molybdenum cofactor biosynthesis, MoeB</fullName>
    </submittedName>
</protein>
<feature type="transmembrane region" description="Helical" evidence="1">
    <location>
        <begin position="121"/>
        <end position="138"/>
    </location>
</feature>
<evidence type="ECO:0000313" key="3">
    <source>
        <dbReference type="Proteomes" id="UP000245207"/>
    </source>
</evidence>
<accession>A0A2U1MMJ9</accession>
<proteinExistence type="predicted"/>
<dbReference type="STRING" id="35608.A0A2U1MMJ9"/>
<evidence type="ECO:0000313" key="2">
    <source>
        <dbReference type="EMBL" id="PWA62444.1"/>
    </source>
</evidence>
<evidence type="ECO:0000256" key="1">
    <source>
        <dbReference type="SAM" id="Phobius"/>
    </source>
</evidence>
<reference evidence="2 3" key="1">
    <citation type="journal article" date="2018" name="Mol. Plant">
        <title>The genome of Artemisia annua provides insight into the evolution of Asteraceae family and artemisinin biosynthesis.</title>
        <authorList>
            <person name="Shen Q."/>
            <person name="Zhang L."/>
            <person name="Liao Z."/>
            <person name="Wang S."/>
            <person name="Yan T."/>
            <person name="Shi P."/>
            <person name="Liu M."/>
            <person name="Fu X."/>
            <person name="Pan Q."/>
            <person name="Wang Y."/>
            <person name="Lv Z."/>
            <person name="Lu X."/>
            <person name="Zhang F."/>
            <person name="Jiang W."/>
            <person name="Ma Y."/>
            <person name="Chen M."/>
            <person name="Hao X."/>
            <person name="Li L."/>
            <person name="Tang Y."/>
            <person name="Lv G."/>
            <person name="Zhou Y."/>
            <person name="Sun X."/>
            <person name="Brodelius P.E."/>
            <person name="Rose J.K.C."/>
            <person name="Tang K."/>
        </authorList>
    </citation>
    <scope>NUCLEOTIDE SEQUENCE [LARGE SCALE GENOMIC DNA]</scope>
    <source>
        <strain evidence="3">cv. Huhao1</strain>
        <tissue evidence="2">Leaf</tissue>
    </source>
</reference>
<keyword evidence="1" id="KW-1133">Transmembrane helix</keyword>
<keyword evidence="3" id="KW-1185">Reference proteome</keyword>
<dbReference type="SUPFAM" id="SSF69572">
    <property type="entry name" value="Activating enzymes of the ubiquitin-like proteins"/>
    <property type="match status" value="1"/>
</dbReference>
<dbReference type="GO" id="GO:0008641">
    <property type="term" value="F:ubiquitin-like modifier activating enzyme activity"/>
    <property type="evidence" value="ECO:0007669"/>
    <property type="project" value="InterPro"/>
</dbReference>
<dbReference type="OrthoDB" id="1711856at2759"/>
<keyword evidence="1" id="KW-0812">Transmembrane</keyword>
<dbReference type="Proteomes" id="UP000245207">
    <property type="component" value="Unassembled WGS sequence"/>
</dbReference>
<dbReference type="AlphaFoldDB" id="A0A2U1MMJ9"/>
<dbReference type="InterPro" id="IPR035985">
    <property type="entry name" value="Ubiquitin-activating_enz"/>
</dbReference>
<name>A0A2U1MMJ9_ARTAN</name>
<sequence length="166" mass="19860">MSQERTVIESKPDHFPSDFRLNNPCRELTTYAENINLDTSDPVARKHILCIFIRVKMAEEWTKGHGGRLPSTRDEKKEFKQKQWEWMKTIIKKLLSPHLKPFHLKESKQCLDRFMRQQKHGCLGSVDMMIFTFFWLWIHTQVINLTSYLIKAYWSPFCNKTIMLLL</sequence>
<organism evidence="2 3">
    <name type="scientific">Artemisia annua</name>
    <name type="common">Sweet wormwood</name>
    <dbReference type="NCBI Taxonomy" id="35608"/>
    <lineage>
        <taxon>Eukaryota</taxon>
        <taxon>Viridiplantae</taxon>
        <taxon>Streptophyta</taxon>
        <taxon>Embryophyta</taxon>
        <taxon>Tracheophyta</taxon>
        <taxon>Spermatophyta</taxon>
        <taxon>Magnoliopsida</taxon>
        <taxon>eudicotyledons</taxon>
        <taxon>Gunneridae</taxon>
        <taxon>Pentapetalae</taxon>
        <taxon>asterids</taxon>
        <taxon>campanulids</taxon>
        <taxon>Asterales</taxon>
        <taxon>Asteraceae</taxon>
        <taxon>Asteroideae</taxon>
        <taxon>Anthemideae</taxon>
        <taxon>Artemisiinae</taxon>
        <taxon>Artemisia</taxon>
    </lineage>
</organism>
<gene>
    <name evidence="2" type="ORF">CTI12_AA363860</name>
</gene>